<dbReference type="RefSeq" id="WP_082725666.1">
    <property type="nucleotide sequence ID" value="NZ_AP014924.1"/>
</dbReference>
<evidence type="ECO:0000313" key="8">
    <source>
        <dbReference type="Proteomes" id="UP000065807"/>
    </source>
</evidence>
<dbReference type="KEGG" id="lpil:LIP_0137"/>
<reference evidence="8" key="1">
    <citation type="submission" date="2015-07" db="EMBL/GenBank/DDBJ databases">
        <title>Complete genome sequence and phylogenetic analysis of Limnochorda pilosa.</title>
        <authorList>
            <person name="Watanabe M."/>
            <person name="Kojima H."/>
            <person name="Fukui M."/>
        </authorList>
    </citation>
    <scope>NUCLEOTIDE SEQUENCE [LARGE SCALE GENOMIC DNA]</scope>
    <source>
        <strain evidence="8">HC45</strain>
    </source>
</reference>
<dbReference type="EMBL" id="AP014924">
    <property type="protein sequence ID" value="BAS25994.1"/>
    <property type="molecule type" value="Genomic_DNA"/>
</dbReference>
<dbReference type="Proteomes" id="UP000065807">
    <property type="component" value="Chromosome"/>
</dbReference>
<dbReference type="Pfam" id="PF01112">
    <property type="entry name" value="Asparaginase_2"/>
    <property type="match status" value="1"/>
</dbReference>
<reference evidence="8" key="2">
    <citation type="journal article" date="2016" name="Int. J. Syst. Evol. Microbiol.">
        <title>Complete genome sequence and cell structure of Limnochorda pilosa, a Gram-negative spore-former within the phylum Firmicutes.</title>
        <authorList>
            <person name="Watanabe M."/>
            <person name="Kojima H."/>
            <person name="Fukui M."/>
        </authorList>
    </citation>
    <scope>NUCLEOTIDE SEQUENCE [LARGE SCALE GENOMIC DNA]</scope>
    <source>
        <strain evidence="8">HC45</strain>
    </source>
</reference>
<evidence type="ECO:0000256" key="6">
    <source>
        <dbReference type="PIRSR" id="PIRSR600246-3"/>
    </source>
</evidence>
<dbReference type="PANTHER" id="PTHR10188:SF6">
    <property type="entry name" value="N(4)-(BETA-N-ACETYLGLUCOSAMINYL)-L-ASPARAGINASE"/>
    <property type="match status" value="1"/>
</dbReference>
<sequence length="306" mass="31038">MNDGVPALIVHGGAGSISDPEGHRAGVRRAVDAGFAVLDDGGSALNAVLAAVRVLEDDPVFNAGTGSCLTLQGEVEMDAAVARGDGGFGAVTCVRGVRHPVDLARAVMERTDHLILAGEGAVQLARRLGFPPYNPVTEERLAQWRRALEAAERGEGRFSRRGGWYSTVGAAARDASGAVAAATSTGGIVLKLPGRVGDTPVPGAGTHAGVHGAASATGHGEGILRLALTRGVVEAMESLSAQEACRMAVDRARAAGVEAGVIGVDLQGRVGFAFNTPSMAWAYRVAGEAAVAHAGGPQGVEPAARF</sequence>
<feature type="binding site" evidence="5">
    <location>
        <begin position="195"/>
        <end position="198"/>
    </location>
    <ligand>
        <name>substrate</name>
    </ligand>
</feature>
<keyword evidence="2" id="KW-0378">Hydrolase</keyword>
<keyword evidence="3" id="KW-0068">Autocatalytic cleavage</keyword>
<dbReference type="OrthoDB" id="9780217at2"/>
<dbReference type="AlphaFoldDB" id="A0A0K2SGM2"/>
<dbReference type="GO" id="GO:0016811">
    <property type="term" value="F:hydrolase activity, acting on carbon-nitrogen (but not peptide) bonds, in linear amides"/>
    <property type="evidence" value="ECO:0007669"/>
    <property type="project" value="UniProtKB-ARBA"/>
</dbReference>
<evidence type="ECO:0000256" key="5">
    <source>
        <dbReference type="PIRSR" id="PIRSR600246-2"/>
    </source>
</evidence>
<feature type="active site" description="Nucleophile" evidence="4">
    <location>
        <position position="167"/>
    </location>
</feature>
<evidence type="ECO:0000256" key="4">
    <source>
        <dbReference type="PIRSR" id="PIRSR600246-1"/>
    </source>
</evidence>
<protein>
    <submittedName>
        <fullName evidence="7">Asparaginase</fullName>
    </submittedName>
</protein>
<dbReference type="Gene3D" id="3.60.20.30">
    <property type="entry name" value="(Glycosyl)asparaginase"/>
    <property type="match status" value="1"/>
</dbReference>
<dbReference type="GO" id="GO:0005737">
    <property type="term" value="C:cytoplasm"/>
    <property type="evidence" value="ECO:0007669"/>
    <property type="project" value="TreeGrafter"/>
</dbReference>
<feature type="binding site" evidence="5">
    <location>
        <begin position="217"/>
        <end position="220"/>
    </location>
    <ligand>
        <name>substrate</name>
    </ligand>
</feature>
<dbReference type="InterPro" id="IPR029055">
    <property type="entry name" value="Ntn_hydrolases_N"/>
</dbReference>
<evidence type="ECO:0000256" key="1">
    <source>
        <dbReference type="ARBA" id="ARBA00022670"/>
    </source>
</evidence>
<dbReference type="GO" id="GO:0006508">
    <property type="term" value="P:proteolysis"/>
    <property type="evidence" value="ECO:0007669"/>
    <property type="project" value="UniProtKB-KW"/>
</dbReference>
<gene>
    <name evidence="7" type="ORF">LIP_0137</name>
</gene>
<dbReference type="PATRIC" id="fig|1555112.3.peg.140"/>
<keyword evidence="1" id="KW-0645">Protease</keyword>
<dbReference type="STRING" id="1555112.LIP_0137"/>
<organism evidence="7 8">
    <name type="scientific">Limnochorda pilosa</name>
    <dbReference type="NCBI Taxonomy" id="1555112"/>
    <lineage>
        <taxon>Bacteria</taxon>
        <taxon>Bacillati</taxon>
        <taxon>Bacillota</taxon>
        <taxon>Limnochordia</taxon>
        <taxon>Limnochordales</taxon>
        <taxon>Limnochordaceae</taxon>
        <taxon>Limnochorda</taxon>
    </lineage>
</organism>
<evidence type="ECO:0000256" key="2">
    <source>
        <dbReference type="ARBA" id="ARBA00022801"/>
    </source>
</evidence>
<evidence type="ECO:0000256" key="3">
    <source>
        <dbReference type="ARBA" id="ARBA00022813"/>
    </source>
</evidence>
<proteinExistence type="predicted"/>
<dbReference type="SUPFAM" id="SSF56235">
    <property type="entry name" value="N-terminal nucleophile aminohydrolases (Ntn hydrolases)"/>
    <property type="match status" value="1"/>
</dbReference>
<dbReference type="PANTHER" id="PTHR10188">
    <property type="entry name" value="L-ASPARAGINASE"/>
    <property type="match status" value="1"/>
</dbReference>
<dbReference type="GO" id="GO:0008233">
    <property type="term" value="F:peptidase activity"/>
    <property type="evidence" value="ECO:0007669"/>
    <property type="project" value="UniProtKB-KW"/>
</dbReference>
<dbReference type="FunFam" id="3.60.20.30:FF:000001">
    <property type="entry name" value="Isoaspartyl peptidase/L-asparaginase"/>
    <property type="match status" value="1"/>
</dbReference>
<evidence type="ECO:0000313" key="7">
    <source>
        <dbReference type="EMBL" id="BAS25994.1"/>
    </source>
</evidence>
<keyword evidence="8" id="KW-1185">Reference proteome</keyword>
<name>A0A0K2SGM2_LIMPI</name>
<dbReference type="InterPro" id="IPR000246">
    <property type="entry name" value="Peptidase_T2"/>
</dbReference>
<accession>A0A0K2SGM2</accession>
<feature type="site" description="Cleavage; by autolysis" evidence="6">
    <location>
        <begin position="166"/>
        <end position="167"/>
    </location>
</feature>